<proteinExistence type="predicted"/>
<gene>
    <name evidence="2" type="ORF">SAMN04487860_101418</name>
</gene>
<keyword evidence="1" id="KW-0732">Signal</keyword>
<evidence type="ECO:0000313" key="2">
    <source>
        <dbReference type="EMBL" id="SHM18133.1"/>
    </source>
</evidence>
<evidence type="ECO:0000313" key="3">
    <source>
        <dbReference type="Proteomes" id="UP000184394"/>
    </source>
</evidence>
<feature type="signal peptide" evidence="1">
    <location>
        <begin position="1"/>
        <end position="21"/>
    </location>
</feature>
<dbReference type="Proteomes" id="UP000184394">
    <property type="component" value="Unassembled WGS sequence"/>
</dbReference>
<sequence length="474" mass="53545">MKKKTMIITFAAALSALTSCGKEVSSLSNMAASPKDNTGVVAISAGTDKTEKTNSSSNKYKDSSYEDIALDLVEKYYEMKPQFLYRFISYSNPDDTVTFKLTAPYTNGDTQDVVFARISGKGFEFNSIDDIMEYKKTVYSESFANKYPMSECTEISSDYSSGDYIDETGVDISDMLYYKSYIMYNGKMYTNTVSPQVGWIGHTAPTEPIIITDVTDTSFRAYYPNILGSNESKVSSCCDIVDFIIEPSCGEWRINSLESTDYSVYEEKAGRTPEPTTVREAYTADTAYYPEGNSSQYDNSSNAKTAFDMGRIEGSTYISDYAGLKLKFPENAEFLDDSNLYTSYMMPTRFMSEEERAHYKTGVIDASVTYGEAYNKVNVWFYNTKLRYPENPDISAEEFLQLEEMDYTSDFEVTDICGPERISLGGNEYVKISYTVSSYPHIAYARRIDDENIILIQTSETPANDFESRFEAIR</sequence>
<dbReference type="EMBL" id="FRCT01000001">
    <property type="protein sequence ID" value="SHM18133.1"/>
    <property type="molecule type" value="Genomic_DNA"/>
</dbReference>
<dbReference type="OrthoDB" id="9797709at2"/>
<evidence type="ECO:0000256" key="1">
    <source>
        <dbReference type="SAM" id="SignalP"/>
    </source>
</evidence>
<name>A0A1M7GP93_RUMFL</name>
<dbReference type="AlphaFoldDB" id="A0A1M7GP93"/>
<accession>A0A1M7GP93</accession>
<reference evidence="2 3" key="1">
    <citation type="submission" date="2016-11" db="EMBL/GenBank/DDBJ databases">
        <authorList>
            <person name="Jaros S."/>
            <person name="Januszkiewicz K."/>
            <person name="Wedrychowicz H."/>
        </authorList>
    </citation>
    <scope>NUCLEOTIDE SEQUENCE [LARGE SCALE GENOMIC DNA]</scope>
    <source>
        <strain evidence="2 3">Y1</strain>
    </source>
</reference>
<feature type="chain" id="PRO_5012432557" evidence="1">
    <location>
        <begin position="22"/>
        <end position="474"/>
    </location>
</feature>
<dbReference type="PROSITE" id="PS51257">
    <property type="entry name" value="PROKAR_LIPOPROTEIN"/>
    <property type="match status" value="1"/>
</dbReference>
<organism evidence="2 3">
    <name type="scientific">Ruminococcus flavefaciens</name>
    <dbReference type="NCBI Taxonomy" id="1265"/>
    <lineage>
        <taxon>Bacteria</taxon>
        <taxon>Bacillati</taxon>
        <taxon>Bacillota</taxon>
        <taxon>Clostridia</taxon>
        <taxon>Eubacteriales</taxon>
        <taxon>Oscillospiraceae</taxon>
        <taxon>Ruminococcus</taxon>
    </lineage>
</organism>
<dbReference type="RefSeq" id="WP_072948181.1">
    <property type="nucleotide sequence ID" value="NZ_FRCT01000001.1"/>
</dbReference>
<protein>
    <submittedName>
        <fullName evidence="2">Uncharacterized protein</fullName>
    </submittedName>
</protein>